<keyword evidence="2" id="KW-1185">Reference proteome</keyword>
<evidence type="ECO:0000313" key="1">
    <source>
        <dbReference type="EMBL" id="CUH50950.1"/>
    </source>
</evidence>
<organism evidence="1 2">
    <name type="scientific">Shimia marina</name>
    <dbReference type="NCBI Taxonomy" id="321267"/>
    <lineage>
        <taxon>Bacteria</taxon>
        <taxon>Pseudomonadati</taxon>
        <taxon>Pseudomonadota</taxon>
        <taxon>Alphaproteobacteria</taxon>
        <taxon>Rhodobacterales</taxon>
        <taxon>Roseobacteraceae</taxon>
    </lineage>
</organism>
<name>A0A0P1EKA8_9RHOB</name>
<sequence>MHIGIQLADIVAHTCSTMLLETLGEVTKKVVLDMLGDSVYDGLKVELGFEMWAGIRYAFLAKNKQNPIDGFDLANVDVYPWGLFIDDSAGERISNAAMERFGENYLGCIH</sequence>
<dbReference type="Proteomes" id="UP000054823">
    <property type="component" value="Unassembled WGS sequence"/>
</dbReference>
<dbReference type="AlphaFoldDB" id="A0A0P1EKA8"/>
<gene>
    <name evidence="1" type="ORF">SHM7688_00382</name>
</gene>
<evidence type="ECO:0000313" key="2">
    <source>
        <dbReference type="Proteomes" id="UP000054823"/>
    </source>
</evidence>
<dbReference type="EMBL" id="CYPW01000004">
    <property type="protein sequence ID" value="CUH50950.1"/>
    <property type="molecule type" value="Genomic_DNA"/>
</dbReference>
<accession>A0A0P1EKA8</accession>
<proteinExistence type="predicted"/>
<protein>
    <submittedName>
        <fullName evidence="1">Uncharacterized protein</fullName>
    </submittedName>
</protein>
<reference evidence="1 2" key="1">
    <citation type="submission" date="2015-09" db="EMBL/GenBank/DDBJ databases">
        <authorList>
            <consortium name="Swine Surveillance"/>
        </authorList>
    </citation>
    <scope>NUCLEOTIDE SEQUENCE [LARGE SCALE GENOMIC DNA]</scope>
    <source>
        <strain evidence="1 2">CECT 7688</strain>
    </source>
</reference>